<gene>
    <name evidence="1" type="ORF">ACFX5F_13535</name>
</gene>
<proteinExistence type="predicted"/>
<dbReference type="EMBL" id="JBHZPY010000012">
    <property type="protein sequence ID" value="MFE3872246.1"/>
    <property type="molecule type" value="Genomic_DNA"/>
</dbReference>
<evidence type="ECO:0000313" key="2">
    <source>
        <dbReference type="Proteomes" id="UP001600107"/>
    </source>
</evidence>
<accession>A0ABW6I7I3</accession>
<name>A0ABW6I7I3_9FLAO</name>
<sequence>MEKQNFKSLFGIFDSRPKAIDCAKYNGLFSNNAKVVIEEVTLSIFAEI</sequence>
<comment type="caution">
    <text evidence="1">The sequence shown here is derived from an EMBL/GenBank/DDBJ whole genome shotgun (WGS) entry which is preliminary data.</text>
</comment>
<dbReference type="RefSeq" id="WP_379852539.1">
    <property type="nucleotide sequence ID" value="NZ_JBHZPY010000012.1"/>
</dbReference>
<organism evidence="1 2">
    <name type="scientific">Flavobacterium zhoui</name>
    <dbReference type="NCBI Taxonomy" id="3230414"/>
    <lineage>
        <taxon>Bacteria</taxon>
        <taxon>Pseudomonadati</taxon>
        <taxon>Bacteroidota</taxon>
        <taxon>Flavobacteriia</taxon>
        <taxon>Flavobacteriales</taxon>
        <taxon>Flavobacteriaceae</taxon>
        <taxon>Flavobacterium</taxon>
    </lineage>
</organism>
<keyword evidence="2" id="KW-1185">Reference proteome</keyword>
<dbReference type="Proteomes" id="UP001600107">
    <property type="component" value="Unassembled WGS sequence"/>
</dbReference>
<reference evidence="1 2" key="1">
    <citation type="submission" date="2024-06" db="EMBL/GenBank/DDBJ databases">
        <title>Flavobacterium spp. isolated from glacier.</title>
        <authorList>
            <person name="Han D."/>
        </authorList>
    </citation>
    <scope>NUCLEOTIDE SEQUENCE [LARGE SCALE GENOMIC DNA]</scope>
    <source>
        <strain evidence="1 2">ZS1P70</strain>
    </source>
</reference>
<evidence type="ECO:0000313" key="1">
    <source>
        <dbReference type="EMBL" id="MFE3872246.1"/>
    </source>
</evidence>
<protein>
    <submittedName>
        <fullName evidence="1">Uncharacterized protein</fullName>
    </submittedName>
</protein>